<dbReference type="KEGG" id="lgi:LOTGIDRAFT_231066"/>
<keyword evidence="2" id="KW-1185">Reference proteome</keyword>
<name>V4CC18_LOTGI</name>
<dbReference type="OrthoDB" id="6160479at2759"/>
<evidence type="ECO:0000313" key="2">
    <source>
        <dbReference type="Proteomes" id="UP000030746"/>
    </source>
</evidence>
<evidence type="ECO:0000313" key="1">
    <source>
        <dbReference type="EMBL" id="ESO99404.1"/>
    </source>
</evidence>
<dbReference type="CTD" id="20248455"/>
<dbReference type="GeneID" id="20248455"/>
<accession>V4CC18</accession>
<dbReference type="EMBL" id="KB201037">
    <property type="protein sequence ID" value="ESO99404.1"/>
    <property type="molecule type" value="Genomic_DNA"/>
</dbReference>
<proteinExistence type="predicted"/>
<gene>
    <name evidence="1" type="ORF">LOTGIDRAFT_231066</name>
</gene>
<protein>
    <submittedName>
        <fullName evidence="1">Uncharacterized protein</fullName>
    </submittedName>
</protein>
<sequence length="258" mass="30114">MIWFGLSSNSLTGWESKMLKLKKAIIDKKITRFNMNSFLFLVCVVPMVFAGMLGEDNMGSWEKKEGGMMSEYEKWQMKDKKDQMMYLHKFQEFLLFKDKLQKMKEMEHKKNVFEEFMKWKMNKMGEKKSEEQDDGMKKEESGDFGVVLKKMASDAHKNAMMITHAFLALCKCQNEMGIEKMFDNKDDKGSKDSTMGDMFEGDMPDFMGNMTAKAEFLKNLSKVEQKKMFGYGLVKSMCNGAKTFIVHAKEFEETYMKN</sequence>
<reference evidence="1 2" key="1">
    <citation type="journal article" date="2013" name="Nature">
        <title>Insights into bilaterian evolution from three spiralian genomes.</title>
        <authorList>
            <person name="Simakov O."/>
            <person name="Marletaz F."/>
            <person name="Cho S.J."/>
            <person name="Edsinger-Gonzales E."/>
            <person name="Havlak P."/>
            <person name="Hellsten U."/>
            <person name="Kuo D.H."/>
            <person name="Larsson T."/>
            <person name="Lv J."/>
            <person name="Arendt D."/>
            <person name="Savage R."/>
            <person name="Osoegawa K."/>
            <person name="de Jong P."/>
            <person name="Grimwood J."/>
            <person name="Chapman J.A."/>
            <person name="Shapiro H."/>
            <person name="Aerts A."/>
            <person name="Otillar R.P."/>
            <person name="Terry A.Y."/>
            <person name="Boore J.L."/>
            <person name="Grigoriev I.V."/>
            <person name="Lindberg D.R."/>
            <person name="Seaver E.C."/>
            <person name="Weisblat D.A."/>
            <person name="Putnam N.H."/>
            <person name="Rokhsar D.S."/>
        </authorList>
    </citation>
    <scope>NUCLEOTIDE SEQUENCE [LARGE SCALE GENOMIC DNA]</scope>
</reference>
<dbReference type="HOGENOM" id="CLU_1078849_0_0_1"/>
<dbReference type="AlphaFoldDB" id="V4CC18"/>
<dbReference type="Proteomes" id="UP000030746">
    <property type="component" value="Unassembled WGS sequence"/>
</dbReference>
<dbReference type="RefSeq" id="XP_009049894.1">
    <property type="nucleotide sequence ID" value="XM_009051646.1"/>
</dbReference>
<organism evidence="1 2">
    <name type="scientific">Lottia gigantea</name>
    <name type="common">Giant owl limpet</name>
    <dbReference type="NCBI Taxonomy" id="225164"/>
    <lineage>
        <taxon>Eukaryota</taxon>
        <taxon>Metazoa</taxon>
        <taxon>Spiralia</taxon>
        <taxon>Lophotrochozoa</taxon>
        <taxon>Mollusca</taxon>
        <taxon>Gastropoda</taxon>
        <taxon>Patellogastropoda</taxon>
        <taxon>Lottioidea</taxon>
        <taxon>Lottiidae</taxon>
        <taxon>Lottia</taxon>
    </lineage>
</organism>